<gene>
    <name evidence="5" type="ORF">AAAT04_02020</name>
</gene>
<dbReference type="Pfam" id="PF04397">
    <property type="entry name" value="LytTR"/>
    <property type="match status" value="1"/>
</dbReference>
<feature type="modified residue" description="4-aspartylphosphate" evidence="3">
    <location>
        <position position="56"/>
    </location>
</feature>
<dbReference type="PANTHER" id="PTHR37299">
    <property type="entry name" value="TRANSCRIPTIONAL REGULATOR-RELATED"/>
    <property type="match status" value="1"/>
</dbReference>
<dbReference type="Gene3D" id="3.40.50.2300">
    <property type="match status" value="1"/>
</dbReference>
<comment type="function">
    <text evidence="2">May play the central regulatory role in sporulation. It may be an element of the effector pathway responsible for the activation of sporulation genes in response to nutritional stress. Spo0A may act in concert with spo0H (a sigma factor) to control the expression of some genes that are critical to the sporulation process.</text>
</comment>
<keyword evidence="3" id="KW-0597">Phosphoprotein</keyword>
<evidence type="ECO:0000256" key="1">
    <source>
        <dbReference type="ARBA" id="ARBA00018672"/>
    </source>
</evidence>
<dbReference type="SMART" id="SM00850">
    <property type="entry name" value="LytTR"/>
    <property type="match status" value="1"/>
</dbReference>
<dbReference type="RefSeq" id="WP_021943684.1">
    <property type="nucleotide sequence ID" value="NZ_JAOQJS010000005.1"/>
</dbReference>
<dbReference type="SUPFAM" id="SSF52172">
    <property type="entry name" value="CheY-like"/>
    <property type="match status" value="1"/>
</dbReference>
<proteinExistence type="predicted"/>
<evidence type="ECO:0000313" key="5">
    <source>
        <dbReference type="EMBL" id="MEQ2452827.1"/>
    </source>
</evidence>
<name>A0ABV1EE33_9FIRM</name>
<dbReference type="PANTHER" id="PTHR37299:SF1">
    <property type="entry name" value="STAGE 0 SPORULATION PROTEIN A HOMOLOG"/>
    <property type="match status" value="1"/>
</dbReference>
<reference evidence="5 6" key="1">
    <citation type="submission" date="2024-04" db="EMBL/GenBank/DDBJ databases">
        <title>Human intestinal bacterial collection.</title>
        <authorList>
            <person name="Pauvert C."/>
            <person name="Hitch T.C.A."/>
            <person name="Clavel T."/>
        </authorList>
    </citation>
    <scope>NUCLEOTIDE SEQUENCE [LARGE SCALE GENOMIC DNA]</scope>
    <source>
        <strain evidence="5 6">CLA-AA-H141</strain>
    </source>
</reference>
<dbReference type="CDD" id="cd00156">
    <property type="entry name" value="REC"/>
    <property type="match status" value="1"/>
</dbReference>
<dbReference type="Proteomes" id="UP001482186">
    <property type="component" value="Unassembled WGS sequence"/>
</dbReference>
<protein>
    <recommendedName>
        <fullName evidence="1">Stage 0 sporulation protein A homolog</fullName>
    </recommendedName>
</protein>
<organism evidence="5 6">
    <name type="scientific">Coprococcus ammoniilyticus</name>
    <dbReference type="NCBI Taxonomy" id="2981785"/>
    <lineage>
        <taxon>Bacteria</taxon>
        <taxon>Bacillati</taxon>
        <taxon>Bacillota</taxon>
        <taxon>Clostridia</taxon>
        <taxon>Lachnospirales</taxon>
        <taxon>Lachnospiraceae</taxon>
        <taxon>Coprococcus</taxon>
    </lineage>
</organism>
<evidence type="ECO:0000256" key="3">
    <source>
        <dbReference type="PROSITE-ProRule" id="PRU00169"/>
    </source>
</evidence>
<dbReference type="EMBL" id="JBBNFM010000001">
    <property type="protein sequence ID" value="MEQ2452827.1"/>
    <property type="molecule type" value="Genomic_DNA"/>
</dbReference>
<dbReference type="InterPro" id="IPR007492">
    <property type="entry name" value="LytTR_DNA-bd_dom"/>
</dbReference>
<feature type="domain" description="Response regulatory" evidence="4">
    <location>
        <begin position="2"/>
        <end position="122"/>
    </location>
</feature>
<sequence>MKIVICDDEHEVLEKVAQICKKSFLSKVTIYAFPSAESLLKNLSSDMGAIDLFILDIEMPGKSGLWLKHELELNWYESSIIYLTSHEELIHEAFGRNVIGFVDKVKFYKDDDILISKLKIFEKSLENKSIISIRDEDGSFYIQKDRIILIKSEHVYTIVEYSTGKMNGGYLESDKKLLRKTLKNWEVDLNNDFLRISKSVIVNMDYISRMGREIILKNGACLSIPRANYNKCEDAYFEFCKRKMKWN</sequence>
<dbReference type="PROSITE" id="PS50110">
    <property type="entry name" value="RESPONSE_REGULATORY"/>
    <property type="match status" value="1"/>
</dbReference>
<comment type="caution">
    <text evidence="5">The sequence shown here is derived from an EMBL/GenBank/DDBJ whole genome shotgun (WGS) entry which is preliminary data.</text>
</comment>
<dbReference type="Gene3D" id="2.40.50.1020">
    <property type="entry name" value="LytTr DNA-binding domain"/>
    <property type="match status" value="1"/>
</dbReference>
<dbReference type="InterPro" id="IPR001789">
    <property type="entry name" value="Sig_transdc_resp-reg_receiver"/>
</dbReference>
<dbReference type="InterPro" id="IPR046947">
    <property type="entry name" value="LytR-like"/>
</dbReference>
<evidence type="ECO:0000313" key="6">
    <source>
        <dbReference type="Proteomes" id="UP001482186"/>
    </source>
</evidence>
<evidence type="ECO:0000256" key="2">
    <source>
        <dbReference type="ARBA" id="ARBA00024867"/>
    </source>
</evidence>
<evidence type="ECO:0000259" key="4">
    <source>
        <dbReference type="PROSITE" id="PS50110"/>
    </source>
</evidence>
<dbReference type="Pfam" id="PF00072">
    <property type="entry name" value="Response_reg"/>
    <property type="match status" value="1"/>
</dbReference>
<dbReference type="SMART" id="SM00448">
    <property type="entry name" value="REC"/>
    <property type="match status" value="1"/>
</dbReference>
<dbReference type="InterPro" id="IPR011006">
    <property type="entry name" value="CheY-like_superfamily"/>
</dbReference>
<keyword evidence="6" id="KW-1185">Reference proteome</keyword>
<accession>A0ABV1EE33</accession>